<feature type="domain" description="VOC" evidence="1">
    <location>
        <begin position="2"/>
        <end position="123"/>
    </location>
</feature>
<dbReference type="EMBL" id="FXWK01000002">
    <property type="protein sequence ID" value="SMQ85667.1"/>
    <property type="molecule type" value="Genomic_DNA"/>
</dbReference>
<dbReference type="PANTHER" id="PTHR33993:SF14">
    <property type="entry name" value="GB|AAF24581.1"/>
    <property type="match status" value="1"/>
</dbReference>
<sequence length="136" mass="15156">MQFSSMFPLFQVRDVAATAQYYKDMFGFTAVFESDWYVHLRGEAEGLFEMAVMDFNHDSIPEIGRKPSSGVILSFYVEDAAAEARRLEAAGAKIAQPLRDEVFGQRHVIVEDPNGILIDVITAIEPDPAWLAAQQG</sequence>
<dbReference type="InterPro" id="IPR004360">
    <property type="entry name" value="Glyas_Fos-R_dOase_dom"/>
</dbReference>
<evidence type="ECO:0000313" key="2">
    <source>
        <dbReference type="EMBL" id="SMQ85667.1"/>
    </source>
</evidence>
<reference evidence="3" key="1">
    <citation type="submission" date="2017-04" db="EMBL/GenBank/DDBJ databases">
        <authorList>
            <person name="Varghese N."/>
            <person name="Submissions S."/>
        </authorList>
    </citation>
    <scope>NUCLEOTIDE SEQUENCE [LARGE SCALE GENOMIC DNA]</scope>
</reference>
<evidence type="ECO:0000313" key="3">
    <source>
        <dbReference type="Proteomes" id="UP000194474"/>
    </source>
</evidence>
<dbReference type="RefSeq" id="WP_086471314.1">
    <property type="nucleotide sequence ID" value="NZ_FXWK01000002.1"/>
</dbReference>
<evidence type="ECO:0000259" key="1">
    <source>
        <dbReference type="PROSITE" id="PS51819"/>
    </source>
</evidence>
<dbReference type="InterPro" id="IPR029068">
    <property type="entry name" value="Glyas_Bleomycin-R_OHBP_Dase"/>
</dbReference>
<dbReference type="OrthoDB" id="9798201at2"/>
<dbReference type="InterPro" id="IPR037523">
    <property type="entry name" value="VOC_core"/>
</dbReference>
<accession>A0A1Y6GB46</accession>
<dbReference type="PROSITE" id="PS51819">
    <property type="entry name" value="VOC"/>
    <property type="match status" value="1"/>
</dbReference>
<keyword evidence="3" id="KW-1185">Reference proteome</keyword>
<dbReference type="InterPro" id="IPR052164">
    <property type="entry name" value="Anthracycline_SecMetBiosynth"/>
</dbReference>
<dbReference type="Proteomes" id="UP000194474">
    <property type="component" value="Unassembled WGS sequence"/>
</dbReference>
<dbReference type="Pfam" id="PF00903">
    <property type="entry name" value="Glyoxalase"/>
    <property type="match status" value="1"/>
</dbReference>
<dbReference type="SUPFAM" id="SSF54593">
    <property type="entry name" value="Glyoxalase/Bleomycin resistance protein/Dihydroxybiphenyl dioxygenase"/>
    <property type="match status" value="1"/>
</dbReference>
<dbReference type="Gene3D" id="3.30.720.110">
    <property type="match status" value="1"/>
</dbReference>
<protein>
    <submittedName>
        <fullName evidence="2">Uncharacterized conserved protein PhnB, glyoxalase superfamily</fullName>
    </submittedName>
</protein>
<dbReference type="AlphaFoldDB" id="A0A1Y6GB46"/>
<organism evidence="2 3">
    <name type="scientific">Devosia lucknowensis</name>
    <dbReference type="NCBI Taxonomy" id="1096929"/>
    <lineage>
        <taxon>Bacteria</taxon>
        <taxon>Pseudomonadati</taxon>
        <taxon>Pseudomonadota</taxon>
        <taxon>Alphaproteobacteria</taxon>
        <taxon>Hyphomicrobiales</taxon>
        <taxon>Devosiaceae</taxon>
        <taxon>Devosia</taxon>
    </lineage>
</organism>
<proteinExistence type="predicted"/>
<name>A0A1Y6GB46_9HYPH</name>
<dbReference type="Gene3D" id="3.30.720.120">
    <property type="match status" value="1"/>
</dbReference>
<dbReference type="PANTHER" id="PTHR33993">
    <property type="entry name" value="GLYOXALASE-RELATED"/>
    <property type="match status" value="1"/>
</dbReference>
<gene>
    <name evidence="2" type="ORF">SAMN06295905_2955</name>
</gene>